<evidence type="ECO:0000313" key="1">
    <source>
        <dbReference type="EMBL" id="WOO81158.1"/>
    </source>
</evidence>
<name>A0AAF0YCQ6_9TREE</name>
<gene>
    <name evidence="1" type="ORF">LOC62_03G004689</name>
</gene>
<accession>A0AAF0YCQ6</accession>
<proteinExistence type="predicted"/>
<dbReference type="GeneID" id="87807924"/>
<organism evidence="1 2">
    <name type="scientific">Vanrija pseudolonga</name>
    <dbReference type="NCBI Taxonomy" id="143232"/>
    <lineage>
        <taxon>Eukaryota</taxon>
        <taxon>Fungi</taxon>
        <taxon>Dikarya</taxon>
        <taxon>Basidiomycota</taxon>
        <taxon>Agaricomycotina</taxon>
        <taxon>Tremellomycetes</taxon>
        <taxon>Trichosporonales</taxon>
        <taxon>Trichosporonaceae</taxon>
        <taxon>Vanrija</taxon>
    </lineage>
</organism>
<protein>
    <submittedName>
        <fullName evidence="1">Uncharacterized protein</fullName>
    </submittedName>
</protein>
<reference evidence="1" key="1">
    <citation type="submission" date="2023-10" db="EMBL/GenBank/DDBJ databases">
        <authorList>
            <person name="Noh H."/>
        </authorList>
    </citation>
    <scope>NUCLEOTIDE SEQUENCE</scope>
    <source>
        <strain evidence="1">DUCC4014</strain>
    </source>
</reference>
<evidence type="ECO:0000313" key="2">
    <source>
        <dbReference type="Proteomes" id="UP000827549"/>
    </source>
</evidence>
<keyword evidence="2" id="KW-1185">Reference proteome</keyword>
<dbReference type="AlphaFoldDB" id="A0AAF0YCQ6"/>
<dbReference type="EMBL" id="CP086716">
    <property type="protein sequence ID" value="WOO81158.1"/>
    <property type="molecule type" value="Genomic_DNA"/>
</dbReference>
<dbReference type="RefSeq" id="XP_062627190.1">
    <property type="nucleotide sequence ID" value="XM_062771206.1"/>
</dbReference>
<dbReference type="Proteomes" id="UP000827549">
    <property type="component" value="Chromosome 3"/>
</dbReference>
<sequence>MAPLLLSHFRAKHRSVLTSLFTATFLGAVIVVAFPCPAQTTDQFGRRGVLAANAPQGPESATSKEVVVMMNQRGRRRFLEDTDTPHPAHTIPHLVFPFNAC</sequence>